<keyword evidence="3" id="KW-1185">Reference proteome</keyword>
<reference evidence="2" key="1">
    <citation type="submission" date="2020-09" db="EMBL/GenBank/DDBJ databases">
        <authorList>
            <person name="Blom J."/>
        </authorList>
    </citation>
    <scope>NUCLEOTIDE SEQUENCE</scope>
    <source>
        <strain evidence="2">No.713</strain>
    </source>
</reference>
<gene>
    <name evidence="2" type="ORF">NO713_04453</name>
</gene>
<feature type="region of interest" description="Disordered" evidence="1">
    <location>
        <begin position="189"/>
        <end position="210"/>
    </location>
</feature>
<dbReference type="InterPro" id="IPR025478">
    <property type="entry name" value="COP23"/>
</dbReference>
<dbReference type="Pfam" id="PF14218">
    <property type="entry name" value="COP23"/>
    <property type="match status" value="1"/>
</dbReference>
<dbReference type="KEGG" id="ppsu:NO713_04453"/>
<proteinExistence type="predicted"/>
<dbReference type="EMBL" id="LR882967">
    <property type="protein sequence ID" value="CAD5978887.1"/>
    <property type="molecule type" value="Genomic_DNA"/>
</dbReference>
<evidence type="ECO:0000313" key="3">
    <source>
        <dbReference type="Proteomes" id="UP001153719"/>
    </source>
</evidence>
<dbReference type="AlphaFoldDB" id="A0A9W4GA13"/>
<evidence type="ECO:0000313" key="2">
    <source>
        <dbReference type="EMBL" id="CAD5978887.1"/>
    </source>
</evidence>
<organism evidence="2 3">
    <name type="scientific">Planktothrix pseudagardhii</name>
    <dbReference type="NCBI Taxonomy" id="132604"/>
    <lineage>
        <taxon>Bacteria</taxon>
        <taxon>Bacillati</taxon>
        <taxon>Cyanobacteriota</taxon>
        <taxon>Cyanophyceae</taxon>
        <taxon>Oscillatoriophycideae</taxon>
        <taxon>Oscillatoriales</taxon>
        <taxon>Microcoleaceae</taxon>
        <taxon>Planktothrix</taxon>
    </lineage>
</organism>
<dbReference type="Proteomes" id="UP001153719">
    <property type="component" value="Chromosome"/>
</dbReference>
<name>A0A9W4GA13_9CYAN</name>
<protein>
    <submittedName>
        <fullName evidence="2">Circadian oscillating protein COP23</fullName>
    </submittedName>
</protein>
<sequence>MKFQGLISLSCLAIAVAGIVTLTLDAQAGRITPHIPVRINPGTQFPQMSSEKPPINVRCVAQQTVVDNGKWQSVLITSWSKTYFGDNYTPETRCQMVSSRLQNAVAMNGGTFKGMRFLSGGVYGQLVVCALGADQSECTSSNMLFTLKPENQPRVGQILEELTNFKTSPPSILDMYQPPEVDISDLDQELEGVVPSEPSQPFGSAPEPVP</sequence>
<evidence type="ECO:0000256" key="1">
    <source>
        <dbReference type="SAM" id="MobiDB-lite"/>
    </source>
</evidence>
<accession>A0A9W4GA13</accession>